<accession>A0A097QSQ9</accession>
<dbReference type="SMR" id="A0A097QSQ9"/>
<dbReference type="InterPro" id="IPR024078">
    <property type="entry name" value="LmbE-like_dom_sf"/>
</dbReference>
<dbReference type="InterPro" id="IPR003737">
    <property type="entry name" value="GlcNAc_PI_deacetylase-related"/>
</dbReference>
<dbReference type="KEGG" id="teu:TEU_03555"/>
<sequence length="267" mass="30370">MAFEEFDDFESALKALIDKLDFDLENPLNDVDKVLCIEPHPDDCVIGMGGTIRKLTEMGKEVVYLCLTDGSMGTTDESVSAHELALTRRREEEESAKMLGVNRIIWLGYKDTELPYTVEARNQIIKVIRREKPDAVLAPDPWLPYEAHPDHVTAGRLALEAVSFSPLPNVVPSDLQLGIEPHQVDVLGFYYTAKPNYFVDITDLMKLKLRAVRAHRSQFTDDVWEKWEPFLRTVALYYGKKVGTKYAEGLRFIPGLFLHITPFAELI</sequence>
<keyword evidence="2" id="KW-1185">Reference proteome</keyword>
<dbReference type="OrthoDB" id="70547at2157"/>
<proteinExistence type="predicted"/>
<dbReference type="AlphaFoldDB" id="A0A097QSQ9"/>
<name>A0A097QSQ9_9EURY</name>
<dbReference type="STRING" id="1505907.TEU_03555"/>
<dbReference type="EMBL" id="CP008887">
    <property type="protein sequence ID" value="AIU69497.1"/>
    <property type="molecule type" value="Genomic_DNA"/>
</dbReference>
<dbReference type="GeneID" id="25152512"/>
<reference evidence="1 2" key="1">
    <citation type="journal article" date="2015" name="Int. J. Syst. Evol. Microbiol.">
        <title>Thermococcus eurythermalis sp. nov., a conditional piezophilic hyperthermophilic archaeon with a wide temperature range isolated from an oil-immersed chimney in the Guaymas Basin.</title>
        <authorList>
            <person name="Zhao W."/>
            <person name="Zeng X."/>
            <person name="Xiao X."/>
        </authorList>
    </citation>
    <scope>NUCLEOTIDE SEQUENCE [LARGE SCALE GENOMIC DNA]</scope>
    <source>
        <strain evidence="1 2">A501</strain>
    </source>
</reference>
<dbReference type="RefSeq" id="WP_050002477.1">
    <property type="nucleotide sequence ID" value="NZ_CP008887.1"/>
</dbReference>
<evidence type="ECO:0000313" key="2">
    <source>
        <dbReference type="Proteomes" id="UP000029980"/>
    </source>
</evidence>
<protein>
    <submittedName>
        <fullName evidence="1">Diacetylchitobiose deacetylase</fullName>
    </submittedName>
</protein>
<dbReference type="GO" id="GO:0016811">
    <property type="term" value="F:hydrolase activity, acting on carbon-nitrogen (but not peptide) bonds, in linear amides"/>
    <property type="evidence" value="ECO:0007669"/>
    <property type="project" value="TreeGrafter"/>
</dbReference>
<dbReference type="Gene3D" id="3.40.50.10320">
    <property type="entry name" value="LmbE-like"/>
    <property type="match status" value="1"/>
</dbReference>
<dbReference type="Pfam" id="PF02585">
    <property type="entry name" value="PIG-L"/>
    <property type="match status" value="1"/>
</dbReference>
<dbReference type="PANTHER" id="PTHR12993:SF11">
    <property type="entry name" value="N-ACETYLGLUCOSAMINYL-PHOSPHATIDYLINOSITOL DE-N-ACETYLASE"/>
    <property type="match status" value="1"/>
</dbReference>
<dbReference type="SUPFAM" id="SSF102588">
    <property type="entry name" value="LmbE-like"/>
    <property type="match status" value="1"/>
</dbReference>
<gene>
    <name evidence="1" type="ORF">TEU_03555</name>
</gene>
<dbReference type="Proteomes" id="UP000029980">
    <property type="component" value="Chromosome"/>
</dbReference>
<evidence type="ECO:0000313" key="1">
    <source>
        <dbReference type="EMBL" id="AIU69497.1"/>
    </source>
</evidence>
<organism evidence="1 2">
    <name type="scientific">Thermococcus eurythermalis</name>
    <dbReference type="NCBI Taxonomy" id="1505907"/>
    <lineage>
        <taxon>Archaea</taxon>
        <taxon>Methanobacteriati</taxon>
        <taxon>Methanobacteriota</taxon>
        <taxon>Thermococci</taxon>
        <taxon>Thermococcales</taxon>
        <taxon>Thermococcaceae</taxon>
        <taxon>Thermococcus</taxon>
    </lineage>
</organism>
<dbReference type="PANTHER" id="PTHR12993">
    <property type="entry name" value="N-ACETYLGLUCOSAMINYL-PHOSPHATIDYLINOSITOL DE-N-ACETYLASE-RELATED"/>
    <property type="match status" value="1"/>
</dbReference>
<dbReference type="HOGENOM" id="CLU_049311_3_2_2"/>